<dbReference type="GO" id="GO:0003677">
    <property type="term" value="F:DNA binding"/>
    <property type="evidence" value="ECO:0007669"/>
    <property type="project" value="InterPro"/>
</dbReference>
<dbReference type="InterPro" id="IPR038109">
    <property type="entry name" value="DNA_bind_recomb_sf"/>
</dbReference>
<dbReference type="PANTHER" id="PTHR30461:SF23">
    <property type="entry name" value="DNA RECOMBINASE-RELATED"/>
    <property type="match status" value="1"/>
</dbReference>
<dbReference type="InterPro" id="IPR011109">
    <property type="entry name" value="DNA_bind_recombinase_dom"/>
</dbReference>
<sequence length="428" mass="48550">MEPEKPNKCAIYCRKSVEEGLEQEFNSLDAQREAGEYFIKSQAAKGWTCLEKRYEDGGYSGGNTNRPALKQLLADCEAGLVNTIVVYKIDRLSRSICDFAELSKKFDEWGVSFVSVTQDINTSSSSGRMMLNILMTFAQFEREVIAERVRDKMAATRKKGKWVGGTVPYGYKVVDKRLEVNEEEAVRVRKIFQRYIEIQSARQIAFELNSDGVATRKDKAWTPNHIYWMLKNHHYIGEVEYKGEVCAGEHAGIIDRAVWDRVHVILDSNTPERRKKGERVASIAMLKGILKCGHCGGAMTPTYGRHNGKTYPYYICSKDFKRAVSSCPVKRISAGDIEKLVSDQLAKFLRTPDFARRLADTAELDVKEVMDMLGDIGTVWNEMYPEEKNRLVHLLIKQAVVTETGLDLEIRTDGVKTLREEMAANAQN</sequence>
<dbReference type="InterPro" id="IPR006119">
    <property type="entry name" value="Resolv_N"/>
</dbReference>
<dbReference type="Pfam" id="PF13408">
    <property type="entry name" value="Zn_ribbon_recom"/>
    <property type="match status" value="1"/>
</dbReference>
<dbReference type="GO" id="GO:0000150">
    <property type="term" value="F:DNA strand exchange activity"/>
    <property type="evidence" value="ECO:0007669"/>
    <property type="project" value="InterPro"/>
</dbReference>
<dbReference type="EMBL" id="VSSQ01002018">
    <property type="protein sequence ID" value="MPM12753.1"/>
    <property type="molecule type" value="Genomic_DNA"/>
</dbReference>
<comment type="caution">
    <text evidence="3">The sequence shown here is derived from an EMBL/GenBank/DDBJ whole genome shotgun (WGS) entry which is preliminary data.</text>
</comment>
<dbReference type="InterPro" id="IPR036162">
    <property type="entry name" value="Resolvase-like_N_sf"/>
</dbReference>
<evidence type="ECO:0000313" key="3">
    <source>
        <dbReference type="EMBL" id="MPM12753.1"/>
    </source>
</evidence>
<dbReference type="InterPro" id="IPR025827">
    <property type="entry name" value="Zn_ribbon_recom_dom"/>
</dbReference>
<dbReference type="PROSITE" id="PS51737">
    <property type="entry name" value="RECOMBINASE_DNA_BIND"/>
    <property type="match status" value="1"/>
</dbReference>
<dbReference type="AlphaFoldDB" id="A0A644XF13"/>
<dbReference type="SMART" id="SM00857">
    <property type="entry name" value="Resolvase"/>
    <property type="match status" value="1"/>
</dbReference>
<proteinExistence type="predicted"/>
<gene>
    <name evidence="3" type="ORF">SDC9_59107</name>
</gene>
<dbReference type="SUPFAM" id="SSF53041">
    <property type="entry name" value="Resolvase-like"/>
    <property type="match status" value="1"/>
</dbReference>
<dbReference type="Pfam" id="PF07508">
    <property type="entry name" value="Recombinase"/>
    <property type="match status" value="1"/>
</dbReference>
<evidence type="ECO:0000259" key="1">
    <source>
        <dbReference type="PROSITE" id="PS51736"/>
    </source>
</evidence>
<evidence type="ECO:0000259" key="2">
    <source>
        <dbReference type="PROSITE" id="PS51737"/>
    </source>
</evidence>
<dbReference type="PROSITE" id="PS51736">
    <property type="entry name" value="RECOMBINASES_3"/>
    <property type="match status" value="1"/>
</dbReference>
<dbReference type="Gene3D" id="3.90.1750.20">
    <property type="entry name" value="Putative Large Serine Recombinase, Chain B, Domain 2"/>
    <property type="match status" value="1"/>
</dbReference>
<dbReference type="Pfam" id="PF00239">
    <property type="entry name" value="Resolvase"/>
    <property type="match status" value="1"/>
</dbReference>
<feature type="domain" description="Recombinase" evidence="2">
    <location>
        <begin position="168"/>
        <end position="272"/>
    </location>
</feature>
<organism evidence="3">
    <name type="scientific">bioreactor metagenome</name>
    <dbReference type="NCBI Taxonomy" id="1076179"/>
    <lineage>
        <taxon>unclassified sequences</taxon>
        <taxon>metagenomes</taxon>
        <taxon>ecological metagenomes</taxon>
    </lineage>
</organism>
<dbReference type="CDD" id="cd03768">
    <property type="entry name" value="SR_ResInv"/>
    <property type="match status" value="1"/>
</dbReference>
<feature type="domain" description="Resolvase/invertase-type recombinase catalytic" evidence="1">
    <location>
        <begin position="8"/>
        <end position="160"/>
    </location>
</feature>
<dbReference type="InterPro" id="IPR050639">
    <property type="entry name" value="SSR_resolvase"/>
</dbReference>
<dbReference type="Gene3D" id="3.40.50.1390">
    <property type="entry name" value="Resolvase, N-terminal catalytic domain"/>
    <property type="match status" value="1"/>
</dbReference>
<dbReference type="PANTHER" id="PTHR30461">
    <property type="entry name" value="DNA-INVERTASE FROM LAMBDOID PROPHAGE"/>
    <property type="match status" value="1"/>
</dbReference>
<accession>A0A644XF13</accession>
<name>A0A644XF13_9ZZZZ</name>
<reference evidence="3" key="1">
    <citation type="submission" date="2019-08" db="EMBL/GenBank/DDBJ databases">
        <authorList>
            <person name="Kucharzyk K."/>
            <person name="Murdoch R.W."/>
            <person name="Higgins S."/>
            <person name="Loffler F."/>
        </authorList>
    </citation>
    <scope>NUCLEOTIDE SEQUENCE</scope>
</reference>
<protein>
    <submittedName>
        <fullName evidence="3">Uncharacterized protein</fullName>
    </submittedName>
</protein>